<protein>
    <submittedName>
        <fullName evidence="9">Cytochrome b6-f complex subunit 7</fullName>
    </submittedName>
</protein>
<evidence type="ECO:0000256" key="1">
    <source>
        <dbReference type="ARBA" id="ARBA00004167"/>
    </source>
</evidence>
<evidence type="ECO:0000256" key="4">
    <source>
        <dbReference type="ARBA" id="ARBA00022692"/>
    </source>
</evidence>
<dbReference type="GO" id="GO:0009512">
    <property type="term" value="C:cytochrome b6f complex"/>
    <property type="evidence" value="ECO:0007669"/>
    <property type="project" value="InterPro"/>
</dbReference>
<keyword evidence="2" id="KW-0813">Transport</keyword>
<name>A0A1U7HMA4_9CHRO</name>
<dbReference type="GO" id="GO:0015979">
    <property type="term" value="P:photosynthesis"/>
    <property type="evidence" value="ECO:0007669"/>
    <property type="project" value="UniProtKB-KW"/>
</dbReference>
<evidence type="ECO:0000256" key="8">
    <source>
        <dbReference type="SAM" id="Phobius"/>
    </source>
</evidence>
<feature type="transmembrane region" description="Helical" evidence="8">
    <location>
        <begin position="6"/>
        <end position="26"/>
    </location>
</feature>
<keyword evidence="3" id="KW-0602">Photosynthesis</keyword>
<comment type="subcellular location">
    <subcellularLocation>
        <location evidence="1">Membrane</location>
        <topology evidence="1">Single-pass membrane protein</topology>
    </subcellularLocation>
</comment>
<dbReference type="SUPFAM" id="SSF103441">
    <property type="entry name" value="PetM subunit of the cytochrome b6f complex"/>
    <property type="match status" value="1"/>
</dbReference>
<keyword evidence="10" id="KW-1185">Reference proteome</keyword>
<evidence type="ECO:0000256" key="3">
    <source>
        <dbReference type="ARBA" id="ARBA00022531"/>
    </source>
</evidence>
<organism evidence="9 10">
    <name type="scientific">Chroogloeocystis siderophila 5.2 s.c.1</name>
    <dbReference type="NCBI Taxonomy" id="247279"/>
    <lineage>
        <taxon>Bacteria</taxon>
        <taxon>Bacillati</taxon>
        <taxon>Cyanobacteriota</taxon>
        <taxon>Cyanophyceae</taxon>
        <taxon>Oscillatoriophycideae</taxon>
        <taxon>Chroococcales</taxon>
        <taxon>Chroococcaceae</taxon>
        <taxon>Chroogloeocystis</taxon>
    </lineage>
</organism>
<proteinExistence type="predicted"/>
<comment type="caution">
    <text evidence="9">The sequence shown here is derived from an EMBL/GenBank/DDBJ whole genome shotgun (WGS) entry which is preliminary data.</text>
</comment>
<evidence type="ECO:0000256" key="2">
    <source>
        <dbReference type="ARBA" id="ARBA00022448"/>
    </source>
</evidence>
<dbReference type="Proteomes" id="UP000185984">
    <property type="component" value="Unassembled WGS sequence"/>
</dbReference>
<dbReference type="OrthoDB" id="468305at2"/>
<dbReference type="GO" id="GO:0016020">
    <property type="term" value="C:membrane"/>
    <property type="evidence" value="ECO:0007669"/>
    <property type="project" value="UniProtKB-SubCell"/>
</dbReference>
<evidence type="ECO:0000256" key="6">
    <source>
        <dbReference type="ARBA" id="ARBA00022989"/>
    </source>
</evidence>
<keyword evidence="6 8" id="KW-1133">Transmembrane helix</keyword>
<dbReference type="AlphaFoldDB" id="A0A1U7HMA4"/>
<evidence type="ECO:0000256" key="5">
    <source>
        <dbReference type="ARBA" id="ARBA00022982"/>
    </source>
</evidence>
<keyword evidence="4 8" id="KW-0812">Transmembrane</keyword>
<dbReference type="InterPro" id="IPR012595">
    <property type="entry name" value="PetM_cyt_b6/f_cplx_su7"/>
</dbReference>
<evidence type="ECO:0000313" key="10">
    <source>
        <dbReference type="Proteomes" id="UP000185984"/>
    </source>
</evidence>
<keyword evidence="5" id="KW-0249">Electron transport</keyword>
<accession>A0A1U7HMA4</accession>
<dbReference type="EMBL" id="MRCC01000012">
    <property type="protein sequence ID" value="OKH24722.1"/>
    <property type="molecule type" value="Genomic_DNA"/>
</dbReference>
<reference evidence="9 10" key="1">
    <citation type="submission" date="2016-11" db="EMBL/GenBank/DDBJ databases">
        <title>Draft Genome Sequences of Nine Cyanobacterial Strains from Diverse Habitats.</title>
        <authorList>
            <person name="Zhu T."/>
            <person name="Hou S."/>
            <person name="Lu X."/>
            <person name="Hess W.R."/>
        </authorList>
    </citation>
    <scope>NUCLEOTIDE SEQUENCE [LARGE SCALE GENOMIC DNA]</scope>
    <source>
        <strain evidence="9 10">5.2 s.c.1</strain>
    </source>
</reference>
<gene>
    <name evidence="9" type="ORF">NIES1031_15635</name>
</gene>
<evidence type="ECO:0000313" key="9">
    <source>
        <dbReference type="EMBL" id="OKH24722.1"/>
    </source>
</evidence>
<dbReference type="STRING" id="247279.NIES1031_15635"/>
<dbReference type="Pfam" id="PF08041">
    <property type="entry name" value="PetM"/>
    <property type="match status" value="1"/>
</dbReference>
<sequence length="36" mass="3881">MSEMFTATILCLTLIPVGIVLGFLLLKIQGGEESEL</sequence>
<evidence type="ECO:0000256" key="7">
    <source>
        <dbReference type="ARBA" id="ARBA00023136"/>
    </source>
</evidence>
<keyword evidence="7 8" id="KW-0472">Membrane</keyword>